<evidence type="ECO:0000313" key="2">
    <source>
        <dbReference type="Proteomes" id="UP001472677"/>
    </source>
</evidence>
<evidence type="ECO:0000313" key="1">
    <source>
        <dbReference type="EMBL" id="KAK8479848.1"/>
    </source>
</evidence>
<proteinExistence type="predicted"/>
<comment type="caution">
    <text evidence="1">The sequence shown here is derived from an EMBL/GenBank/DDBJ whole genome shotgun (WGS) entry which is preliminary data.</text>
</comment>
<sequence length="83" mass="10129">MRKPKEVERLKRLEKHMKEIKISWDELESEEAEAEWFQVTYVEHRAEEEYEEETGGDWRLCGPSVPVPVPLRQRLYNCYYKLI</sequence>
<protein>
    <submittedName>
        <fullName evidence="1">Uncharacterized protein</fullName>
    </submittedName>
</protein>
<gene>
    <name evidence="1" type="ORF">V6N12_003422</name>
</gene>
<name>A0ABR1ZH83_9ROSI</name>
<organism evidence="1 2">
    <name type="scientific">Hibiscus sabdariffa</name>
    <name type="common">roselle</name>
    <dbReference type="NCBI Taxonomy" id="183260"/>
    <lineage>
        <taxon>Eukaryota</taxon>
        <taxon>Viridiplantae</taxon>
        <taxon>Streptophyta</taxon>
        <taxon>Embryophyta</taxon>
        <taxon>Tracheophyta</taxon>
        <taxon>Spermatophyta</taxon>
        <taxon>Magnoliopsida</taxon>
        <taxon>eudicotyledons</taxon>
        <taxon>Gunneridae</taxon>
        <taxon>Pentapetalae</taxon>
        <taxon>rosids</taxon>
        <taxon>malvids</taxon>
        <taxon>Malvales</taxon>
        <taxon>Malvaceae</taxon>
        <taxon>Malvoideae</taxon>
        <taxon>Hibiscus</taxon>
    </lineage>
</organism>
<dbReference type="EMBL" id="JBBPBM010002195">
    <property type="protein sequence ID" value="KAK8479848.1"/>
    <property type="molecule type" value="Genomic_DNA"/>
</dbReference>
<keyword evidence="2" id="KW-1185">Reference proteome</keyword>
<accession>A0ABR1ZH83</accession>
<reference evidence="1 2" key="1">
    <citation type="journal article" date="2024" name="G3 (Bethesda)">
        <title>Genome assembly of Hibiscus sabdariffa L. provides insights into metabolisms of medicinal natural products.</title>
        <authorList>
            <person name="Kim T."/>
        </authorList>
    </citation>
    <scope>NUCLEOTIDE SEQUENCE [LARGE SCALE GENOMIC DNA]</scope>
    <source>
        <strain evidence="1">TK-2024</strain>
        <tissue evidence="1">Old leaves</tissue>
    </source>
</reference>
<dbReference type="Proteomes" id="UP001472677">
    <property type="component" value="Unassembled WGS sequence"/>
</dbReference>